<dbReference type="Pfam" id="PF02785">
    <property type="entry name" value="Biotin_carb_C"/>
    <property type="match status" value="1"/>
</dbReference>
<evidence type="ECO:0000256" key="11">
    <source>
        <dbReference type="ARBA" id="ARBA00048600"/>
    </source>
</evidence>
<dbReference type="InterPro" id="IPR000089">
    <property type="entry name" value="Biotin_lipoyl"/>
</dbReference>
<dbReference type="PANTHER" id="PTHR18866:SF33">
    <property type="entry name" value="METHYLCROTONOYL-COA CARBOXYLASE SUBUNIT ALPHA, MITOCHONDRIAL-RELATED"/>
    <property type="match status" value="1"/>
</dbReference>
<proteinExistence type="predicted"/>
<evidence type="ECO:0000256" key="7">
    <source>
        <dbReference type="ARBA" id="ARBA00022741"/>
    </source>
</evidence>
<dbReference type="Pfam" id="PF00289">
    <property type="entry name" value="Biotin_carb_N"/>
    <property type="match status" value="1"/>
</dbReference>
<comment type="subunit">
    <text evidence="4">Acetyl-CoA carboxylase is a heterohexamer of biotin carboxyl carrier protein, biotin carboxylase and the two subunits of carboxyl transferase in a 2:2 complex.</text>
</comment>
<dbReference type="EMBL" id="CP018632">
    <property type="protein sequence ID" value="ASJ72330.1"/>
    <property type="molecule type" value="Genomic_DNA"/>
</dbReference>
<comment type="function">
    <text evidence="2">This protein is a component of the acetyl coenzyme A carboxylase complex; first, biotin carboxylase catalyzes the carboxylation of the carrier protein and then the transcarboxylase transfers the carboxyl group to form malonyl-CoA.</text>
</comment>
<accession>A0A2Z2NU94</accession>
<dbReference type="AlphaFoldDB" id="A0A2Z2NU94"/>
<dbReference type="FunFam" id="3.30.1490.20:FF:000003">
    <property type="entry name" value="acetyl-CoA carboxylase isoform X1"/>
    <property type="match status" value="1"/>
</dbReference>
<keyword evidence="16" id="KW-1185">Reference proteome</keyword>
<keyword evidence="7 12" id="KW-0547">Nucleotide-binding</keyword>
<evidence type="ECO:0000259" key="14">
    <source>
        <dbReference type="PROSITE" id="PS50979"/>
    </source>
</evidence>
<dbReference type="KEGG" id="gai:IMCC3135_11200"/>
<dbReference type="InterPro" id="IPR005482">
    <property type="entry name" value="Biotin_COase_C"/>
</dbReference>
<dbReference type="InterPro" id="IPR011053">
    <property type="entry name" value="Single_hybrid_motif"/>
</dbReference>
<dbReference type="FunFam" id="3.40.50.20:FF:000010">
    <property type="entry name" value="Propionyl-CoA carboxylase subunit alpha"/>
    <property type="match status" value="1"/>
</dbReference>
<dbReference type="InterPro" id="IPR011761">
    <property type="entry name" value="ATP-grasp"/>
</dbReference>
<dbReference type="InterPro" id="IPR005481">
    <property type="entry name" value="BC-like_N"/>
</dbReference>
<gene>
    <name evidence="15" type="primary">accA1_1</name>
    <name evidence="15" type="ORF">IMCC3135_11200</name>
</gene>
<name>A0A2Z2NU94_9GAMM</name>
<reference evidence="15 16" key="1">
    <citation type="submission" date="2016-12" db="EMBL/GenBank/DDBJ databases">
        <authorList>
            <person name="Song W.-J."/>
            <person name="Kurnit D.M."/>
        </authorList>
    </citation>
    <scope>NUCLEOTIDE SEQUENCE [LARGE SCALE GENOMIC DNA]</scope>
    <source>
        <strain evidence="15 16">IMCC3135</strain>
    </source>
</reference>
<comment type="pathway">
    <text evidence="3">Lipid metabolism; malonyl-CoA biosynthesis; malonyl-CoA from acetyl-CoA: step 1/1.</text>
</comment>
<feature type="domain" description="Biotin carboxylation" evidence="14">
    <location>
        <begin position="1"/>
        <end position="448"/>
    </location>
</feature>
<dbReference type="Gene3D" id="2.40.50.100">
    <property type="match status" value="1"/>
</dbReference>
<evidence type="ECO:0000256" key="12">
    <source>
        <dbReference type="PROSITE-ProRule" id="PRU00409"/>
    </source>
</evidence>
<dbReference type="InterPro" id="IPR016185">
    <property type="entry name" value="PreATP-grasp_dom_sf"/>
</dbReference>
<keyword evidence="6" id="KW-0436">Ligase</keyword>
<evidence type="ECO:0000256" key="4">
    <source>
        <dbReference type="ARBA" id="ARBA00011750"/>
    </source>
</evidence>
<dbReference type="FunFam" id="3.30.470.20:FF:000028">
    <property type="entry name" value="Methylcrotonoyl-CoA carboxylase subunit alpha, mitochondrial"/>
    <property type="match status" value="1"/>
</dbReference>
<dbReference type="SMART" id="SM00878">
    <property type="entry name" value="Biotin_carb_C"/>
    <property type="match status" value="1"/>
</dbReference>
<evidence type="ECO:0000256" key="6">
    <source>
        <dbReference type="ARBA" id="ARBA00022598"/>
    </source>
</evidence>
<dbReference type="SUPFAM" id="SSF51246">
    <property type="entry name" value="Rudiment single hybrid motif"/>
    <property type="match status" value="1"/>
</dbReference>
<evidence type="ECO:0000256" key="5">
    <source>
        <dbReference type="ARBA" id="ARBA00017242"/>
    </source>
</evidence>
<dbReference type="PROSITE" id="PS50975">
    <property type="entry name" value="ATP_GRASP"/>
    <property type="match status" value="1"/>
</dbReference>
<dbReference type="InterPro" id="IPR005479">
    <property type="entry name" value="CPAse_ATP-bd"/>
</dbReference>
<keyword evidence="9" id="KW-0092">Biotin</keyword>
<dbReference type="InterPro" id="IPR011764">
    <property type="entry name" value="Biotin_carboxylation_dom"/>
</dbReference>
<dbReference type="SUPFAM" id="SSF56059">
    <property type="entry name" value="Glutathione synthetase ATP-binding domain-like"/>
    <property type="match status" value="1"/>
</dbReference>
<dbReference type="SUPFAM" id="SSF51230">
    <property type="entry name" value="Single hybrid motif"/>
    <property type="match status" value="1"/>
</dbReference>
<evidence type="ECO:0000313" key="15">
    <source>
        <dbReference type="EMBL" id="ASJ72330.1"/>
    </source>
</evidence>
<dbReference type="GO" id="GO:0004075">
    <property type="term" value="F:biotin carboxylase activity"/>
    <property type="evidence" value="ECO:0007669"/>
    <property type="project" value="UniProtKB-EC"/>
</dbReference>
<feature type="domain" description="ATP-grasp" evidence="13">
    <location>
        <begin position="119"/>
        <end position="321"/>
    </location>
</feature>
<dbReference type="InterPro" id="IPR011054">
    <property type="entry name" value="Rudment_hybrid_motif"/>
</dbReference>
<evidence type="ECO:0000256" key="2">
    <source>
        <dbReference type="ARBA" id="ARBA00003761"/>
    </source>
</evidence>
<dbReference type="PANTHER" id="PTHR18866">
    <property type="entry name" value="CARBOXYLASE:PYRUVATE/ACETYL-COA/PROPIONYL-COA CARBOXYLASE"/>
    <property type="match status" value="1"/>
</dbReference>
<dbReference type="SUPFAM" id="SSF52440">
    <property type="entry name" value="PreATP-grasp domain"/>
    <property type="match status" value="1"/>
</dbReference>
<keyword evidence="8 12" id="KW-0067">ATP-binding</keyword>
<dbReference type="GO" id="GO:0005524">
    <property type="term" value="F:ATP binding"/>
    <property type="evidence" value="ECO:0007669"/>
    <property type="project" value="UniProtKB-UniRule"/>
</dbReference>
<evidence type="ECO:0000256" key="8">
    <source>
        <dbReference type="ARBA" id="ARBA00022840"/>
    </source>
</evidence>
<dbReference type="RefSeq" id="WP_088917649.1">
    <property type="nucleotide sequence ID" value="NZ_CP018632.1"/>
</dbReference>
<dbReference type="CDD" id="cd06850">
    <property type="entry name" value="biotinyl_domain"/>
    <property type="match status" value="1"/>
</dbReference>
<dbReference type="OrthoDB" id="9763189at2"/>
<dbReference type="PROSITE" id="PS00867">
    <property type="entry name" value="CPSASE_2"/>
    <property type="match status" value="1"/>
</dbReference>
<protein>
    <recommendedName>
        <fullName evidence="5">Biotin carboxylase</fullName>
    </recommendedName>
    <alternativeName>
        <fullName evidence="10">Acetyl-coenzyme A carboxylase biotin carboxylase subunit A</fullName>
    </alternativeName>
</protein>
<evidence type="ECO:0000259" key="13">
    <source>
        <dbReference type="PROSITE" id="PS50975"/>
    </source>
</evidence>
<comment type="cofactor">
    <cofactor evidence="1">
        <name>biotin</name>
        <dbReference type="ChEBI" id="CHEBI:57586"/>
    </cofactor>
</comment>
<evidence type="ECO:0000256" key="10">
    <source>
        <dbReference type="ARBA" id="ARBA00033786"/>
    </source>
</evidence>
<dbReference type="Proteomes" id="UP000250079">
    <property type="component" value="Chromosome"/>
</dbReference>
<dbReference type="PROSITE" id="PS50979">
    <property type="entry name" value="BC"/>
    <property type="match status" value="1"/>
</dbReference>
<evidence type="ECO:0000256" key="3">
    <source>
        <dbReference type="ARBA" id="ARBA00004956"/>
    </source>
</evidence>
<dbReference type="GO" id="GO:0046872">
    <property type="term" value="F:metal ion binding"/>
    <property type="evidence" value="ECO:0007669"/>
    <property type="project" value="InterPro"/>
</dbReference>
<dbReference type="Gene3D" id="3.30.470.20">
    <property type="entry name" value="ATP-grasp fold, B domain"/>
    <property type="match status" value="1"/>
</dbReference>
<evidence type="ECO:0000313" key="16">
    <source>
        <dbReference type="Proteomes" id="UP000250079"/>
    </source>
</evidence>
<sequence>MRSLLIANRGEIACRIIRTAKRRGLRTIAVYSDVDAGAQHVLQADVAVCIGAAAAASSYLDISRIIAAAKATSADAIHPGYGFLSENPALVDACVEAGIIFVGPDSQAMRAMGLKDAAKRLMQEAGVPVVPGYHGESQEDGLLLHEAQSIGYPVLIKARAGGGGKGMRRVNAPEDFPAALAAAQREAQASFGDAHVLIEKYVAAPRHIEVQVFGDSHGNVVHLFERDCSLQRRHQKVIEEAPAPGMSTAVRAAMTDAAVKAARAINYQGAGTVEFIVDGSQGLRPDGFWFMEMNTRLQVEHPVTEAITGVDLVDWQLRVAAGEALPLQQSELQINGHAVEARLYAENPATGFLPAVGELARFQLSDIGRTDSGVVEGDVVLPYYDPLLAKLITHADSRTTAFNALARQLADSVVLGAVTNREFLWQLVSHPQVLDGHFDTSFIESHLADLLYSEQSYGLLAVAAASLVAAMGEVAPIADSGSVARKLGSWQIWGAARRQVRIELPEGFLSGAPDSFLTVELQALAGLHGSDGWCVRCPELEGFPESGITVMPAGAGRIRVDECDYRLDLHRQGAELSVQLGPCAAQFTVVVPGLAGASGPAGDTITSPMPGRVVGVNCVSGEVVKAGQSLIIVEAMKMEQELCCERDGVVDTISVRVDQQVAQGMELLRLKPVDA</sequence>
<evidence type="ECO:0000256" key="1">
    <source>
        <dbReference type="ARBA" id="ARBA00001953"/>
    </source>
</evidence>
<dbReference type="Pfam" id="PF02786">
    <property type="entry name" value="CPSase_L_D2"/>
    <property type="match status" value="1"/>
</dbReference>
<dbReference type="InterPro" id="IPR050856">
    <property type="entry name" value="Biotin_carboxylase_complex"/>
</dbReference>
<evidence type="ECO:0000256" key="9">
    <source>
        <dbReference type="ARBA" id="ARBA00023267"/>
    </source>
</evidence>
<organism evidence="15 16">
    <name type="scientific">Granulosicoccus antarcticus IMCC3135</name>
    <dbReference type="NCBI Taxonomy" id="1192854"/>
    <lineage>
        <taxon>Bacteria</taxon>
        <taxon>Pseudomonadati</taxon>
        <taxon>Pseudomonadota</taxon>
        <taxon>Gammaproteobacteria</taxon>
        <taxon>Chromatiales</taxon>
        <taxon>Granulosicoccaceae</taxon>
        <taxon>Granulosicoccus</taxon>
    </lineage>
</organism>
<comment type="catalytic activity">
    <reaction evidence="11">
        <text>N(6)-biotinyl-L-lysyl-[protein] + hydrogencarbonate + ATP = N(6)-carboxybiotinyl-L-lysyl-[protein] + ADP + phosphate + H(+)</text>
        <dbReference type="Rhea" id="RHEA:13501"/>
        <dbReference type="Rhea" id="RHEA-COMP:10505"/>
        <dbReference type="Rhea" id="RHEA-COMP:10506"/>
        <dbReference type="ChEBI" id="CHEBI:15378"/>
        <dbReference type="ChEBI" id="CHEBI:17544"/>
        <dbReference type="ChEBI" id="CHEBI:30616"/>
        <dbReference type="ChEBI" id="CHEBI:43474"/>
        <dbReference type="ChEBI" id="CHEBI:83144"/>
        <dbReference type="ChEBI" id="CHEBI:83145"/>
        <dbReference type="ChEBI" id="CHEBI:456216"/>
        <dbReference type="EC" id="6.3.4.14"/>
    </reaction>
</comment>
<dbReference type="Pfam" id="PF00364">
    <property type="entry name" value="Biotin_lipoyl"/>
    <property type="match status" value="1"/>
</dbReference>